<evidence type="ECO:0000313" key="2">
    <source>
        <dbReference type="EMBL" id="MBL6761703.1"/>
    </source>
</evidence>
<reference evidence="2" key="1">
    <citation type="submission" date="2020-10" db="EMBL/GenBank/DDBJ databases">
        <title>Microbiome of the Black Sea water column analyzed by genome centric metagenomics.</title>
        <authorList>
            <person name="Cabello-Yeves P.J."/>
            <person name="Callieri C."/>
            <person name="Picazo A."/>
            <person name="Mehrshad M."/>
            <person name="Haro-Moreno J.M."/>
            <person name="Roda-Garcia J."/>
            <person name="Dzembekova N."/>
            <person name="Slabakova V."/>
            <person name="Slabakova N."/>
            <person name="Moncheva S."/>
            <person name="Rodriguez-Valera F."/>
        </authorList>
    </citation>
    <scope>NUCLEOTIDE SEQUENCE</scope>
    <source>
        <strain evidence="2">BS307-5m-G5</strain>
    </source>
</reference>
<dbReference type="CDD" id="cd07316">
    <property type="entry name" value="terB_like_DjlA"/>
    <property type="match status" value="1"/>
</dbReference>
<dbReference type="SMART" id="SM00271">
    <property type="entry name" value="DnaJ"/>
    <property type="match status" value="1"/>
</dbReference>
<dbReference type="EMBL" id="JADHOK010000029">
    <property type="protein sequence ID" value="MBL6761703.1"/>
    <property type="molecule type" value="Genomic_DNA"/>
</dbReference>
<feature type="domain" description="J" evidence="1">
    <location>
        <begin position="167"/>
        <end position="231"/>
    </location>
</feature>
<accession>A0A937HJU1</accession>
<dbReference type="CDD" id="cd06257">
    <property type="entry name" value="DnaJ"/>
    <property type="match status" value="1"/>
</dbReference>
<dbReference type="SUPFAM" id="SSF158682">
    <property type="entry name" value="TerB-like"/>
    <property type="match status" value="1"/>
</dbReference>
<dbReference type="Pfam" id="PF05099">
    <property type="entry name" value="TerB"/>
    <property type="match status" value="1"/>
</dbReference>
<dbReference type="Gene3D" id="1.10.3680.10">
    <property type="entry name" value="TerB-like"/>
    <property type="match status" value="1"/>
</dbReference>
<evidence type="ECO:0000259" key="1">
    <source>
        <dbReference type="PROSITE" id="PS50076"/>
    </source>
</evidence>
<proteinExistence type="predicted"/>
<dbReference type="InterPro" id="IPR007791">
    <property type="entry name" value="DjlA_N"/>
</dbReference>
<dbReference type="AlphaFoldDB" id="A0A937HJU1"/>
<gene>
    <name evidence="2" type="ORF">ISQ19_03290</name>
</gene>
<name>A0A937HJU1_9PROT</name>
<comment type="caution">
    <text evidence="2">The sequence shown here is derived from an EMBL/GenBank/DDBJ whole genome shotgun (WGS) entry which is preliminary data.</text>
</comment>
<sequence>MSVWGKIAGIAAGYAIGGVPGALVGGLAGHFALDRVNDRQIIFTIAMISLAAKMTRADGDVSPIEVQAVQDMMRVPEAELKNMERVFRLAQEDVAGFDAYAKQVAEIYADSPQVLEDVLDVLFYIAYADGVLHPAEQQFLEIVADIFKINVSDFKRIQARHDGSVVDPYAVLGVGRHAEDDTVKRAWLNAVRDNHPDQLQARGMPLEMMHIATARMASINEAWENIREERGL</sequence>
<organism evidence="2 3">
    <name type="scientific">PS1 clade bacterium</name>
    <dbReference type="NCBI Taxonomy" id="2175152"/>
    <lineage>
        <taxon>Bacteria</taxon>
        <taxon>Pseudomonadati</taxon>
        <taxon>Pseudomonadota</taxon>
        <taxon>Alphaproteobacteria</taxon>
        <taxon>PS1 clade</taxon>
    </lineage>
</organism>
<dbReference type="InterPro" id="IPR001623">
    <property type="entry name" value="DnaJ_domain"/>
</dbReference>
<dbReference type="InterPro" id="IPR029024">
    <property type="entry name" value="TerB-like"/>
</dbReference>
<dbReference type="Gene3D" id="1.10.287.110">
    <property type="entry name" value="DnaJ domain"/>
    <property type="match status" value="1"/>
</dbReference>
<protein>
    <submittedName>
        <fullName evidence="2">TerB family tellurite resistance protein</fullName>
    </submittedName>
</protein>
<evidence type="ECO:0000313" key="3">
    <source>
        <dbReference type="Proteomes" id="UP000785783"/>
    </source>
</evidence>
<dbReference type="InterPro" id="IPR036869">
    <property type="entry name" value="J_dom_sf"/>
</dbReference>
<dbReference type="SUPFAM" id="SSF46565">
    <property type="entry name" value="Chaperone J-domain"/>
    <property type="match status" value="1"/>
</dbReference>
<dbReference type="Proteomes" id="UP000785783">
    <property type="component" value="Unassembled WGS sequence"/>
</dbReference>
<dbReference type="PROSITE" id="PS50076">
    <property type="entry name" value="DNAJ_2"/>
    <property type="match status" value="1"/>
</dbReference>